<proteinExistence type="predicted"/>
<dbReference type="GO" id="GO:0005886">
    <property type="term" value="C:plasma membrane"/>
    <property type="evidence" value="ECO:0000318"/>
    <property type="project" value="GO_Central"/>
</dbReference>
<keyword evidence="3 8" id="KW-1133">Transmembrane helix</keyword>
<dbReference type="PROSITE" id="PS50262">
    <property type="entry name" value="G_PROTEIN_RECEP_F1_2"/>
    <property type="match status" value="1"/>
</dbReference>
<dbReference type="OrthoDB" id="5975336at2759"/>
<keyword evidence="7" id="KW-0807">Transducer</keyword>
<dbReference type="SUPFAM" id="SSF81321">
    <property type="entry name" value="Family A G protein-coupled receptor-like"/>
    <property type="match status" value="1"/>
</dbReference>
<dbReference type="GO" id="GO:0004930">
    <property type="term" value="F:G protein-coupled receptor activity"/>
    <property type="evidence" value="ECO:0000318"/>
    <property type="project" value="GO_Central"/>
</dbReference>
<dbReference type="InterPro" id="IPR000276">
    <property type="entry name" value="GPCR_Rhodpsn"/>
</dbReference>
<reference evidence="10 11" key="1">
    <citation type="journal article" date="2008" name="Nature">
        <title>The Trichoplax genome and the nature of placozoans.</title>
        <authorList>
            <person name="Srivastava M."/>
            <person name="Begovic E."/>
            <person name="Chapman J."/>
            <person name="Putnam N.H."/>
            <person name="Hellsten U."/>
            <person name="Kawashima T."/>
            <person name="Kuo A."/>
            <person name="Mitros T."/>
            <person name="Salamov A."/>
            <person name="Carpenter M.L."/>
            <person name="Signorovitch A.Y."/>
            <person name="Moreno M.A."/>
            <person name="Kamm K."/>
            <person name="Grimwood J."/>
            <person name="Schmutz J."/>
            <person name="Shapiro H."/>
            <person name="Grigoriev I.V."/>
            <person name="Buss L.W."/>
            <person name="Schierwater B."/>
            <person name="Dellaporta S.L."/>
            <person name="Rokhsar D.S."/>
        </authorList>
    </citation>
    <scope>NUCLEOTIDE SEQUENCE [LARGE SCALE GENOMIC DNA]</scope>
    <source>
        <strain evidence="10 11">Grell-BS-1999</strain>
    </source>
</reference>
<keyword evidence="11" id="KW-1185">Reference proteome</keyword>
<keyword evidence="4" id="KW-0297">G-protein coupled receptor</keyword>
<name>B3SBU8_TRIAD</name>
<accession>B3SBU8</accession>
<evidence type="ECO:0000313" key="10">
    <source>
        <dbReference type="EMBL" id="EDV19850.1"/>
    </source>
</evidence>
<organism evidence="10 11">
    <name type="scientific">Trichoplax adhaerens</name>
    <name type="common">Trichoplax reptans</name>
    <dbReference type="NCBI Taxonomy" id="10228"/>
    <lineage>
        <taxon>Eukaryota</taxon>
        <taxon>Metazoa</taxon>
        <taxon>Placozoa</taxon>
        <taxon>Uniplacotomia</taxon>
        <taxon>Trichoplacea</taxon>
        <taxon>Trichoplacidae</taxon>
        <taxon>Trichoplax</taxon>
    </lineage>
</organism>
<dbReference type="CTD" id="6758906"/>
<evidence type="ECO:0000313" key="11">
    <source>
        <dbReference type="Proteomes" id="UP000009022"/>
    </source>
</evidence>
<dbReference type="RefSeq" id="XP_002117720.1">
    <property type="nucleotide sequence ID" value="XM_002117684.1"/>
</dbReference>
<evidence type="ECO:0000259" key="9">
    <source>
        <dbReference type="PROSITE" id="PS50262"/>
    </source>
</evidence>
<dbReference type="InParanoid" id="B3SBU8"/>
<feature type="transmembrane region" description="Helical" evidence="8">
    <location>
        <begin position="106"/>
        <end position="125"/>
    </location>
</feature>
<dbReference type="eggNOG" id="KOG3656">
    <property type="taxonomic scope" value="Eukaryota"/>
</dbReference>
<evidence type="ECO:0000256" key="7">
    <source>
        <dbReference type="ARBA" id="ARBA00023224"/>
    </source>
</evidence>
<protein>
    <recommendedName>
        <fullName evidence="9">G-protein coupled receptors family 1 profile domain-containing protein</fullName>
    </recommendedName>
</protein>
<evidence type="ECO:0000256" key="6">
    <source>
        <dbReference type="ARBA" id="ARBA00023170"/>
    </source>
</evidence>
<gene>
    <name evidence="10" type="ORF">TRIADDRAFT_32926</name>
</gene>
<keyword evidence="5 8" id="KW-0472">Membrane</keyword>
<dbReference type="OMA" id="TIHRHEY"/>
<dbReference type="GeneID" id="6758906"/>
<comment type="subcellular location">
    <subcellularLocation>
        <location evidence="1">Membrane</location>
        <topology evidence="1">Multi-pass membrane protein</topology>
    </subcellularLocation>
</comment>
<dbReference type="HOGENOM" id="CLU_009579_29_6_1"/>
<evidence type="ECO:0000256" key="4">
    <source>
        <dbReference type="ARBA" id="ARBA00023040"/>
    </source>
</evidence>
<feature type="non-terminal residue" evidence="10">
    <location>
        <position position="126"/>
    </location>
</feature>
<dbReference type="KEGG" id="tad:TRIADDRAFT_32926"/>
<dbReference type="PhylomeDB" id="B3SBU8"/>
<evidence type="ECO:0000256" key="3">
    <source>
        <dbReference type="ARBA" id="ARBA00022989"/>
    </source>
</evidence>
<dbReference type="Gene3D" id="1.20.1070.10">
    <property type="entry name" value="Rhodopsin 7-helix transmembrane proteins"/>
    <property type="match status" value="1"/>
</dbReference>
<dbReference type="PANTHER" id="PTHR45695">
    <property type="entry name" value="LEUCOKININ RECEPTOR-RELATED"/>
    <property type="match status" value="1"/>
</dbReference>
<evidence type="ECO:0000256" key="1">
    <source>
        <dbReference type="ARBA" id="ARBA00004141"/>
    </source>
</evidence>
<sequence>MILAILGNLTLLIVVTQNTTGRLKNVTNIFICNLAIADFFIALLVIPYRLCAYIFVRWPLGAFLCFIMPAAEKILFTVSIFQMLAMAAARYVAIVHPLRQQLHERGAFIVIFIVWLLAIASNAPLF</sequence>
<evidence type="ECO:0000256" key="2">
    <source>
        <dbReference type="ARBA" id="ARBA00022692"/>
    </source>
</evidence>
<dbReference type="InterPro" id="IPR017452">
    <property type="entry name" value="GPCR_Rhodpsn_7TM"/>
</dbReference>
<dbReference type="STRING" id="10228.B3SBU8"/>
<keyword evidence="2 8" id="KW-0812">Transmembrane</keyword>
<keyword evidence="6" id="KW-0675">Receptor</keyword>
<dbReference type="Proteomes" id="UP000009022">
    <property type="component" value="Unassembled WGS sequence"/>
</dbReference>
<dbReference type="PANTHER" id="PTHR45695:SF9">
    <property type="entry name" value="LEUCOKININ RECEPTOR"/>
    <property type="match status" value="1"/>
</dbReference>
<dbReference type="EMBL" id="DS985266">
    <property type="protein sequence ID" value="EDV19850.1"/>
    <property type="molecule type" value="Genomic_DNA"/>
</dbReference>
<dbReference type="Pfam" id="PF00001">
    <property type="entry name" value="7tm_1"/>
    <property type="match status" value="1"/>
</dbReference>
<evidence type="ECO:0000256" key="5">
    <source>
        <dbReference type="ARBA" id="ARBA00023136"/>
    </source>
</evidence>
<evidence type="ECO:0000256" key="8">
    <source>
        <dbReference type="SAM" id="Phobius"/>
    </source>
</evidence>
<dbReference type="AlphaFoldDB" id="B3SBU8"/>
<feature type="transmembrane region" description="Helical" evidence="8">
    <location>
        <begin position="26"/>
        <end position="45"/>
    </location>
</feature>
<dbReference type="GO" id="GO:0007186">
    <property type="term" value="P:G protein-coupled receptor signaling pathway"/>
    <property type="evidence" value="ECO:0000318"/>
    <property type="project" value="GO_Central"/>
</dbReference>
<dbReference type="PRINTS" id="PR00237">
    <property type="entry name" value="GPCRRHODOPSN"/>
</dbReference>
<feature type="domain" description="G-protein coupled receptors family 1 profile" evidence="9">
    <location>
        <begin position="7"/>
        <end position="126"/>
    </location>
</feature>